<dbReference type="GO" id="GO:0030170">
    <property type="term" value="F:pyridoxal phosphate binding"/>
    <property type="evidence" value="ECO:0007669"/>
    <property type="project" value="InterPro"/>
</dbReference>
<reference evidence="5" key="1">
    <citation type="submission" date="2018-06" db="EMBL/GenBank/DDBJ databases">
        <authorList>
            <person name="Zhirakovskaya E."/>
        </authorList>
    </citation>
    <scope>NUCLEOTIDE SEQUENCE</scope>
</reference>
<dbReference type="Gene3D" id="3.90.1150.10">
    <property type="entry name" value="Aspartate Aminotransferase, domain 1"/>
    <property type="match status" value="1"/>
</dbReference>
<organism evidence="5">
    <name type="scientific">hydrothermal vent metagenome</name>
    <dbReference type="NCBI Taxonomy" id="652676"/>
    <lineage>
        <taxon>unclassified sequences</taxon>
        <taxon>metagenomes</taxon>
        <taxon>ecological metagenomes</taxon>
    </lineage>
</organism>
<keyword evidence="2 5" id="KW-0808">Transferase</keyword>
<evidence type="ECO:0000256" key="3">
    <source>
        <dbReference type="ARBA" id="ARBA00022898"/>
    </source>
</evidence>
<dbReference type="InterPro" id="IPR050106">
    <property type="entry name" value="HistidinolP_aminotransfase"/>
</dbReference>
<keyword evidence="3" id="KW-0663">Pyridoxal phosphate</keyword>
<dbReference type="SUPFAM" id="SSF53383">
    <property type="entry name" value="PLP-dependent transferases"/>
    <property type="match status" value="1"/>
</dbReference>
<dbReference type="PANTHER" id="PTHR43643">
    <property type="entry name" value="HISTIDINOL-PHOSPHATE AMINOTRANSFERASE 2"/>
    <property type="match status" value="1"/>
</dbReference>
<gene>
    <name evidence="5" type="ORF">MNBD_IGNAVI01-2191</name>
</gene>
<evidence type="ECO:0000313" key="5">
    <source>
        <dbReference type="EMBL" id="VAX18509.1"/>
    </source>
</evidence>
<proteinExistence type="predicted"/>
<dbReference type="InterPro" id="IPR015421">
    <property type="entry name" value="PyrdxlP-dep_Trfase_major"/>
</dbReference>
<dbReference type="InterPro" id="IPR015424">
    <property type="entry name" value="PyrdxlP-dep_Trfase"/>
</dbReference>
<name>A0A3B1BKL2_9ZZZZ</name>
<dbReference type="PANTHER" id="PTHR43643:SF3">
    <property type="entry name" value="HISTIDINOL-PHOSPHATE AMINOTRANSFERASE"/>
    <property type="match status" value="1"/>
</dbReference>
<evidence type="ECO:0000259" key="4">
    <source>
        <dbReference type="Pfam" id="PF00155"/>
    </source>
</evidence>
<dbReference type="GO" id="GO:0004400">
    <property type="term" value="F:histidinol-phosphate transaminase activity"/>
    <property type="evidence" value="ECO:0007669"/>
    <property type="project" value="UniProtKB-EC"/>
</dbReference>
<evidence type="ECO:0000256" key="2">
    <source>
        <dbReference type="ARBA" id="ARBA00022679"/>
    </source>
</evidence>
<dbReference type="CDD" id="cd00609">
    <property type="entry name" value="AAT_like"/>
    <property type="match status" value="1"/>
</dbReference>
<dbReference type="Gene3D" id="3.40.640.10">
    <property type="entry name" value="Type I PLP-dependent aspartate aminotransferase-like (Major domain)"/>
    <property type="match status" value="1"/>
</dbReference>
<sequence length="344" mass="39595">MENIYLDRNENNYGPAPACIEIARNVSTDLFYQYSTDYKKGMKSILSGRLSNEFNIPEKRVLLGYGAEDLLKQVVQCHLHNNKKLMIPSHSWWYYKEIANEVNGINIEYPLIEGDDSYYYDIEKLLEIYDRENPDIVFISSPNNPTGNSIPSNDLIKVLNKLKDSVVVLDEAYWLSNNNEQAANLVNTHPNLIIIRTFSKLYALAGIRIGYALVGENLSLLAKMSNRYLGYNRISQKIAIAALDSPEYYKDIASKMQSDRELYFNELNQLPGFNVYKSDANFVLVKVPKAIMPPMNDFLKERGMIIKFMNEELLNSHLRISLGTQEQNKKAIELIKKFVEQHNN</sequence>
<evidence type="ECO:0000256" key="1">
    <source>
        <dbReference type="ARBA" id="ARBA00022576"/>
    </source>
</evidence>
<feature type="domain" description="Aminotransferase class I/classII large" evidence="4">
    <location>
        <begin position="57"/>
        <end position="334"/>
    </location>
</feature>
<dbReference type="InterPro" id="IPR004839">
    <property type="entry name" value="Aminotransferase_I/II_large"/>
</dbReference>
<dbReference type="EMBL" id="UOGD01000104">
    <property type="protein sequence ID" value="VAX18509.1"/>
    <property type="molecule type" value="Genomic_DNA"/>
</dbReference>
<dbReference type="Pfam" id="PF00155">
    <property type="entry name" value="Aminotran_1_2"/>
    <property type="match status" value="1"/>
</dbReference>
<keyword evidence="1 5" id="KW-0032">Aminotransferase</keyword>
<dbReference type="EC" id="2.6.1.9" evidence="5"/>
<protein>
    <submittedName>
        <fullName evidence="5">Histidinol-phosphate aminotransferase</fullName>
        <ecNumber evidence="5">2.6.1.9</ecNumber>
    </submittedName>
</protein>
<accession>A0A3B1BKL2</accession>
<dbReference type="AlphaFoldDB" id="A0A3B1BKL2"/>
<dbReference type="InterPro" id="IPR015422">
    <property type="entry name" value="PyrdxlP-dep_Trfase_small"/>
</dbReference>